<dbReference type="RefSeq" id="WP_089729156.1">
    <property type="nucleotide sequence ID" value="NZ_FNGI01000007.1"/>
</dbReference>
<dbReference type="EMBL" id="FNGI01000007">
    <property type="protein sequence ID" value="SDL78947.1"/>
    <property type="molecule type" value="Genomic_DNA"/>
</dbReference>
<name>A0A1G9MYI5_9GAMM</name>
<proteinExistence type="predicted"/>
<dbReference type="STRING" id="119000.SAMN05661010_02560"/>
<evidence type="ECO:0000313" key="2">
    <source>
        <dbReference type="Proteomes" id="UP000198654"/>
    </source>
</evidence>
<dbReference type="AlphaFoldDB" id="A0A1G9MYI5"/>
<dbReference type="OrthoDB" id="950196at2"/>
<reference evidence="1 2" key="1">
    <citation type="submission" date="2016-10" db="EMBL/GenBank/DDBJ databases">
        <authorList>
            <person name="de Groot N.N."/>
        </authorList>
    </citation>
    <scope>NUCLEOTIDE SEQUENCE [LARGE SCALE GENOMIC DNA]</scope>
    <source>
        <strain evidence="1 2">DSM 14789</strain>
    </source>
</reference>
<keyword evidence="2" id="KW-1185">Reference proteome</keyword>
<gene>
    <name evidence="1" type="ORF">SAMN05661010_02560</name>
</gene>
<dbReference type="Proteomes" id="UP000198654">
    <property type="component" value="Unassembled WGS sequence"/>
</dbReference>
<protein>
    <submittedName>
        <fullName evidence="1">Uncharacterized protein</fullName>
    </submittedName>
</protein>
<sequence length="181" mass="21153">MRNLLWNILATLLAWPPIARWLIARAHRTPYFPIVKDGEVYMDRHWLFNPYDYETRQPRHRWCPISIRVHHIQQPDDDRHLHDHPWNARTIILAGDYLEEVPGVMPGSASLPARRSRQQRTRRAGDTARIGYGQFHRIADVSHGGVHTLFISGSHRGDWGFLVDGVKVPWREYLGITDQIT</sequence>
<organism evidence="1 2">
    <name type="scientific">Modicisalibacter muralis</name>
    <dbReference type="NCBI Taxonomy" id="119000"/>
    <lineage>
        <taxon>Bacteria</taxon>
        <taxon>Pseudomonadati</taxon>
        <taxon>Pseudomonadota</taxon>
        <taxon>Gammaproteobacteria</taxon>
        <taxon>Oceanospirillales</taxon>
        <taxon>Halomonadaceae</taxon>
        <taxon>Modicisalibacter</taxon>
    </lineage>
</organism>
<accession>A0A1G9MYI5</accession>
<evidence type="ECO:0000313" key="1">
    <source>
        <dbReference type="EMBL" id="SDL78947.1"/>
    </source>
</evidence>